<dbReference type="Gene3D" id="1.10.287.1480">
    <property type="match status" value="1"/>
</dbReference>
<dbReference type="PANTHER" id="PTHR19836:SF19">
    <property type="entry name" value="SMALL RIBOSOMAL SUBUNIT PROTEIN US14M"/>
    <property type="match status" value="1"/>
</dbReference>
<dbReference type="Pfam" id="PF00253">
    <property type="entry name" value="Ribosomal_S14"/>
    <property type="match status" value="1"/>
</dbReference>
<protein>
    <recommendedName>
        <fullName evidence="4">28S ribosomal protein S14, mitochondrial</fullName>
    </recommendedName>
</protein>
<sequence>MSFVFLNITSNFFARSCQIGFFKNQQIRNKWTDWRMIRDHKRRMTCVKYADQRLRVNALRKNNILPIEIREMAEAEIKAFPRDSSKVRVADRCAVTSRARGTVHRWRLSRIFWRHLADYNKVSGVIRAHW</sequence>
<dbReference type="PANTHER" id="PTHR19836">
    <property type="entry name" value="30S RIBOSOMAL PROTEIN S14"/>
    <property type="match status" value="1"/>
</dbReference>
<comment type="similarity">
    <text evidence="1">Belongs to the universal ribosomal protein uS14 family.</text>
</comment>
<keyword evidence="2" id="KW-0689">Ribosomal protein</keyword>
<dbReference type="AlphaFoldDB" id="A0A336MQH8"/>
<dbReference type="FunFam" id="1.10.287.1480:FF:000001">
    <property type="entry name" value="30S ribosomal protein S14"/>
    <property type="match status" value="1"/>
</dbReference>
<accession>A0A336MQH8</accession>
<organism evidence="5">
    <name type="scientific">Culicoides sonorensis</name>
    <name type="common">Biting midge</name>
    <dbReference type="NCBI Taxonomy" id="179676"/>
    <lineage>
        <taxon>Eukaryota</taxon>
        <taxon>Metazoa</taxon>
        <taxon>Ecdysozoa</taxon>
        <taxon>Arthropoda</taxon>
        <taxon>Hexapoda</taxon>
        <taxon>Insecta</taxon>
        <taxon>Pterygota</taxon>
        <taxon>Neoptera</taxon>
        <taxon>Endopterygota</taxon>
        <taxon>Diptera</taxon>
        <taxon>Nematocera</taxon>
        <taxon>Chironomoidea</taxon>
        <taxon>Ceratopogonidae</taxon>
        <taxon>Ceratopogoninae</taxon>
        <taxon>Culicoides</taxon>
        <taxon>Monoculicoides</taxon>
    </lineage>
</organism>
<evidence type="ECO:0000256" key="1">
    <source>
        <dbReference type="ARBA" id="ARBA00009083"/>
    </source>
</evidence>
<dbReference type="SUPFAM" id="SSF57716">
    <property type="entry name" value="Glucocorticoid receptor-like (DNA-binding domain)"/>
    <property type="match status" value="1"/>
</dbReference>
<reference evidence="5" key="1">
    <citation type="submission" date="2018-07" db="EMBL/GenBank/DDBJ databases">
        <authorList>
            <person name="Quirk P.G."/>
            <person name="Krulwich T.A."/>
        </authorList>
    </citation>
    <scope>NUCLEOTIDE SEQUENCE</scope>
</reference>
<evidence type="ECO:0000256" key="4">
    <source>
        <dbReference type="ARBA" id="ARBA00083755"/>
    </source>
</evidence>
<keyword evidence="3" id="KW-0687">Ribonucleoprotein</keyword>
<dbReference type="EMBL" id="UFQT01002045">
    <property type="protein sequence ID" value="SSX32506.1"/>
    <property type="molecule type" value="Genomic_DNA"/>
</dbReference>
<gene>
    <name evidence="5" type="primary">CSON005059</name>
</gene>
<dbReference type="InterPro" id="IPR001209">
    <property type="entry name" value="Ribosomal_uS14"/>
</dbReference>
<dbReference type="OMA" id="FGLCRNQ"/>
<evidence type="ECO:0000313" key="5">
    <source>
        <dbReference type="EMBL" id="SSX32506.1"/>
    </source>
</evidence>
<dbReference type="GO" id="GO:0005763">
    <property type="term" value="C:mitochondrial small ribosomal subunit"/>
    <property type="evidence" value="ECO:0007669"/>
    <property type="project" value="TreeGrafter"/>
</dbReference>
<dbReference type="GO" id="GO:0006412">
    <property type="term" value="P:translation"/>
    <property type="evidence" value="ECO:0007669"/>
    <property type="project" value="InterPro"/>
</dbReference>
<name>A0A336MQH8_CULSO</name>
<evidence type="ECO:0000256" key="3">
    <source>
        <dbReference type="ARBA" id="ARBA00023274"/>
    </source>
</evidence>
<evidence type="ECO:0000256" key="2">
    <source>
        <dbReference type="ARBA" id="ARBA00022980"/>
    </source>
</evidence>
<proteinExistence type="inferred from homology"/>
<dbReference type="GO" id="GO:0003735">
    <property type="term" value="F:structural constituent of ribosome"/>
    <property type="evidence" value="ECO:0007669"/>
    <property type="project" value="InterPro"/>
</dbReference>
<dbReference type="VEuPathDB" id="VectorBase:CSON005059"/>